<dbReference type="GeneTree" id="ENSGT00390000005537"/>
<sequence>MTDTLLKESPLLVALDKEKTVYDGFISVQEKDFRLRISLPPDHQLKKAINNDPFFFTQRLRHSSDLVSFILELRTILEVALKSQPGWLSIPPPQYYSQLITEIEDLGWNKLLFIDTDFHTLQLSAEDSSGRQHAITVKLKPKYPAEAPECSADLPVPLAITWTPQSTLAHIHSQFLLIVEALAEFWAVLDEIDEHTWVLEPEKPTRADSMRRIAIGNSVSIKLEIDPRHPKMLPECCLLGADASRSDFSSLRNPDCSVLQNMKDVMEIEFPSPATHEKSSFSVECGICYAYRLDSAIPDQVCNDPRCGQPFHQACLYEWLRGLPTSRQSFNVVFGECPYCNKVMTLLNSITQQLVFETHSFISNVCLKNNLVQVSAMKINNTCFKNFFQPITVKMAIQKP</sequence>
<keyword evidence="2 4" id="KW-0863">Zinc-finger</keyword>
<dbReference type="InterPro" id="IPR019162">
    <property type="entry name" value="FancL_WD-rpt_cont_dom"/>
</dbReference>
<reference evidence="6" key="2">
    <citation type="submission" date="2025-08" db="UniProtKB">
        <authorList>
            <consortium name="Ensembl"/>
        </authorList>
    </citation>
    <scope>IDENTIFICATION</scope>
</reference>
<dbReference type="InterPro" id="IPR043898">
    <property type="entry name" value="FANCL_d2"/>
</dbReference>
<dbReference type="Gene3D" id="3.10.110.10">
    <property type="entry name" value="Ubiquitin Conjugating Enzyme"/>
    <property type="match status" value="1"/>
</dbReference>
<dbReference type="PROSITE" id="PS50089">
    <property type="entry name" value="ZF_RING_2"/>
    <property type="match status" value="1"/>
</dbReference>
<dbReference type="PANTHER" id="PTHR13206:SF0">
    <property type="entry name" value="E3 UBIQUITIN-PROTEIN LIGASE FANCL"/>
    <property type="match status" value="1"/>
</dbReference>
<dbReference type="FunFam" id="3.10.110.10:FF:000081">
    <property type="entry name" value="E3 ubiquitin-protein ligase FANCL"/>
    <property type="match status" value="1"/>
</dbReference>
<feature type="domain" description="RING-type" evidence="5">
    <location>
        <begin position="285"/>
        <end position="341"/>
    </location>
</feature>
<dbReference type="InterPro" id="IPR013083">
    <property type="entry name" value="Znf_RING/FYVE/PHD"/>
</dbReference>
<accession>A0AAR2ITC7</accession>
<dbReference type="InterPro" id="IPR044037">
    <property type="entry name" value="FANCL_d3"/>
</dbReference>
<dbReference type="PANTHER" id="PTHR13206">
    <property type="entry name" value="UBIQUITIN LIGASE PROTEIN PHF9 FANCONI ANEMIA GROUP L PROTEIN"/>
    <property type="match status" value="1"/>
</dbReference>
<dbReference type="InterPro" id="IPR026848">
    <property type="entry name" value="Fancl"/>
</dbReference>
<keyword evidence="7" id="KW-1185">Reference proteome</keyword>
<reference evidence="6" key="3">
    <citation type="submission" date="2025-09" db="UniProtKB">
        <authorList>
            <consortium name="Ensembl"/>
        </authorList>
    </citation>
    <scope>IDENTIFICATION</scope>
</reference>
<dbReference type="InterPro" id="IPR043003">
    <property type="entry name" value="FANCL_d3_sf"/>
</dbReference>
<proteinExistence type="predicted"/>
<dbReference type="FunFam" id="3.30.40.10:FF:000221">
    <property type="entry name" value="E3 ubiquitin-protein ligase FANCL isoform X2"/>
    <property type="match status" value="1"/>
</dbReference>
<evidence type="ECO:0000256" key="2">
    <source>
        <dbReference type="ARBA" id="ARBA00022771"/>
    </source>
</evidence>
<dbReference type="InterPro" id="IPR001841">
    <property type="entry name" value="Znf_RING"/>
</dbReference>
<evidence type="ECO:0000313" key="6">
    <source>
        <dbReference type="Ensembl" id="ENSPNAP00000040871.1"/>
    </source>
</evidence>
<keyword evidence="3" id="KW-0862">Zinc</keyword>
<dbReference type="Pfam" id="PF11793">
    <property type="entry name" value="FANCL_C"/>
    <property type="match status" value="1"/>
</dbReference>
<evidence type="ECO:0000313" key="7">
    <source>
        <dbReference type="Proteomes" id="UP001501920"/>
    </source>
</evidence>
<dbReference type="CDD" id="cd16490">
    <property type="entry name" value="RING-CH-C4HC3_FANCL"/>
    <property type="match status" value="1"/>
</dbReference>
<dbReference type="Proteomes" id="UP001501920">
    <property type="component" value="Chromosome 5"/>
</dbReference>
<dbReference type="Gene3D" id="3.30.40.10">
    <property type="entry name" value="Zinc/RING finger domain, C3HC4 (zinc finger)"/>
    <property type="match status" value="1"/>
</dbReference>
<evidence type="ECO:0000259" key="5">
    <source>
        <dbReference type="PROSITE" id="PS50089"/>
    </source>
</evidence>
<dbReference type="CDD" id="cd23786">
    <property type="entry name" value="ELF_FANCL"/>
    <property type="match status" value="1"/>
</dbReference>
<dbReference type="GO" id="GO:0061630">
    <property type="term" value="F:ubiquitin protein ligase activity"/>
    <property type="evidence" value="ECO:0007669"/>
    <property type="project" value="TreeGrafter"/>
</dbReference>
<organism evidence="6 7">
    <name type="scientific">Pygocentrus nattereri</name>
    <name type="common">Red-bellied piranha</name>
    <dbReference type="NCBI Taxonomy" id="42514"/>
    <lineage>
        <taxon>Eukaryota</taxon>
        <taxon>Metazoa</taxon>
        <taxon>Chordata</taxon>
        <taxon>Craniata</taxon>
        <taxon>Vertebrata</taxon>
        <taxon>Euteleostomi</taxon>
        <taxon>Actinopterygii</taxon>
        <taxon>Neopterygii</taxon>
        <taxon>Teleostei</taxon>
        <taxon>Ostariophysi</taxon>
        <taxon>Characiformes</taxon>
        <taxon>Characoidei</taxon>
        <taxon>Pygocentrus</taxon>
    </lineage>
</organism>
<dbReference type="GO" id="GO:0043240">
    <property type="term" value="C:Fanconi anaemia nuclear complex"/>
    <property type="evidence" value="ECO:0007669"/>
    <property type="project" value="InterPro"/>
</dbReference>
<evidence type="ECO:0000256" key="4">
    <source>
        <dbReference type="PROSITE-ProRule" id="PRU00175"/>
    </source>
</evidence>
<dbReference type="Pfam" id="PF09765">
    <property type="entry name" value="FANCL_d1"/>
    <property type="match status" value="1"/>
</dbReference>
<dbReference type="AlphaFoldDB" id="A0AAR2ITC7"/>
<dbReference type="CDD" id="cd23832">
    <property type="entry name" value="DRWD-C_FANCL"/>
    <property type="match status" value="1"/>
</dbReference>
<dbReference type="Pfam" id="PF18891">
    <property type="entry name" value="FANCL_d3"/>
    <property type="match status" value="1"/>
</dbReference>
<dbReference type="GO" id="GO:0036297">
    <property type="term" value="P:interstrand cross-link repair"/>
    <property type="evidence" value="ECO:0007669"/>
    <property type="project" value="InterPro"/>
</dbReference>
<keyword evidence="1" id="KW-0479">Metal-binding</keyword>
<evidence type="ECO:0000256" key="1">
    <source>
        <dbReference type="ARBA" id="ARBA00022723"/>
    </source>
</evidence>
<name>A0AAR2ITC7_PYGNA</name>
<dbReference type="GO" id="GO:0008270">
    <property type="term" value="F:zinc ion binding"/>
    <property type="evidence" value="ECO:0007669"/>
    <property type="project" value="UniProtKB-KW"/>
</dbReference>
<dbReference type="Gene3D" id="3.10.110.20">
    <property type="entry name" value="RWD domain-like"/>
    <property type="match status" value="1"/>
</dbReference>
<gene>
    <name evidence="6" type="primary">FANCL</name>
</gene>
<protein>
    <recommendedName>
        <fullName evidence="5">RING-type domain-containing protein</fullName>
    </recommendedName>
</protein>
<dbReference type="InterPro" id="IPR026850">
    <property type="entry name" value="FANCL_C"/>
</dbReference>
<dbReference type="SMART" id="SM01197">
    <property type="entry name" value="FANCL_C"/>
    <property type="match status" value="1"/>
</dbReference>
<dbReference type="SUPFAM" id="SSF57850">
    <property type="entry name" value="RING/U-box"/>
    <property type="match status" value="1"/>
</dbReference>
<dbReference type="Pfam" id="PF18890">
    <property type="entry name" value="FANCL_d2"/>
    <property type="match status" value="1"/>
</dbReference>
<dbReference type="CDD" id="cd23831">
    <property type="entry name" value="DRWD-N_FANCL"/>
    <property type="match status" value="1"/>
</dbReference>
<dbReference type="Ensembl" id="ENSPNAT00000080054.1">
    <property type="protein sequence ID" value="ENSPNAP00000040871.1"/>
    <property type="gene ID" value="ENSPNAG00000009246.2"/>
</dbReference>
<dbReference type="GO" id="GO:0006513">
    <property type="term" value="P:protein monoubiquitination"/>
    <property type="evidence" value="ECO:0007669"/>
    <property type="project" value="TreeGrafter"/>
</dbReference>
<reference evidence="6 7" key="1">
    <citation type="submission" date="2020-10" db="EMBL/GenBank/DDBJ databases">
        <title>Pygocentrus nattereri (red-bellied piranha) genome, fPygNat1, primary haplotype.</title>
        <authorList>
            <person name="Myers G."/>
            <person name="Meyer A."/>
            <person name="Karagic N."/>
            <person name="Pippel M."/>
            <person name="Winkler S."/>
            <person name="Tracey A."/>
            <person name="Wood J."/>
            <person name="Formenti G."/>
            <person name="Howe K."/>
            <person name="Fedrigo O."/>
            <person name="Jarvis E.D."/>
        </authorList>
    </citation>
    <scope>NUCLEOTIDE SEQUENCE [LARGE SCALE GENOMIC DNA]</scope>
</reference>
<dbReference type="InterPro" id="IPR016135">
    <property type="entry name" value="UBQ-conjugating_enzyme/RWD"/>
</dbReference>
<evidence type="ECO:0000256" key="3">
    <source>
        <dbReference type="ARBA" id="ARBA00022833"/>
    </source>
</evidence>